<reference evidence="2 3" key="1">
    <citation type="submission" date="2019-07" db="EMBL/GenBank/DDBJ databases">
        <title>Genomic Encyclopedia of Type Strains, Phase IV (KMG-IV): sequencing the most valuable type-strain genomes for metagenomic binning, comparative biology and taxonomic classification.</title>
        <authorList>
            <person name="Goeker M."/>
        </authorList>
    </citation>
    <scope>NUCLEOTIDE SEQUENCE [LARGE SCALE GENOMIC DNA]</scope>
    <source>
        <strain evidence="2 3">SS015</strain>
    </source>
</reference>
<dbReference type="AlphaFoldDB" id="A0A5D3WMF8"/>
<organism evidence="2 3">
    <name type="scientific">Geothermobacter ehrlichii</name>
    <dbReference type="NCBI Taxonomy" id="213224"/>
    <lineage>
        <taxon>Bacteria</taxon>
        <taxon>Pseudomonadati</taxon>
        <taxon>Thermodesulfobacteriota</taxon>
        <taxon>Desulfuromonadia</taxon>
        <taxon>Desulfuromonadales</taxon>
        <taxon>Geothermobacteraceae</taxon>
        <taxon>Geothermobacter</taxon>
    </lineage>
</organism>
<keyword evidence="3" id="KW-1185">Reference proteome</keyword>
<dbReference type="Pfam" id="PF20208">
    <property type="entry name" value="ARPP-1"/>
    <property type="match status" value="1"/>
</dbReference>
<dbReference type="RefSeq" id="WP_148894991.1">
    <property type="nucleotide sequence ID" value="NZ_VNIB01000002.1"/>
</dbReference>
<accession>A0A5D3WMF8</accession>
<evidence type="ECO:0000259" key="1">
    <source>
        <dbReference type="Pfam" id="PF20208"/>
    </source>
</evidence>
<dbReference type="OrthoDB" id="9796904at2"/>
<sequence length="330" mass="36490">METMINSLLQSIQVKDIQTFNQMSVAPLVASEQIGPDYLTMSQGFAQGVLTVKEVSESGSVPELYVVNEGDTFVLLLDGEEIQGAKQNRVLNTSILVAPKSECVIPVSCTEQGRWEYKSQQFKDSQVVMPSFLRSRKQASVSRNVKTFKSYRSDQHEVWEGVQALHWAIGTHSETGAMRDAFEDKKPDIEKYVQAFAGIKDVNGIAVFLDGKLAGVDFVSHIPAMNDLLPKLIGSYAMSALAPGETSAQQAPSREQVEHSLSLVGRCAVDIHTSQGVGEDARLEGPEIQGAALIALDTVIHMALFVKTEQQQYQGEMASFNRRRHFRRFH</sequence>
<gene>
    <name evidence="2" type="ORF">EDC39_102204</name>
</gene>
<dbReference type="EMBL" id="VNIB01000002">
    <property type="protein sequence ID" value="TYO99679.1"/>
    <property type="molecule type" value="Genomic_DNA"/>
</dbReference>
<evidence type="ECO:0000313" key="3">
    <source>
        <dbReference type="Proteomes" id="UP000324159"/>
    </source>
</evidence>
<evidence type="ECO:0000313" key="2">
    <source>
        <dbReference type="EMBL" id="TYO99679.1"/>
    </source>
</evidence>
<proteinExistence type="predicted"/>
<comment type="caution">
    <text evidence="2">The sequence shown here is derived from an EMBL/GenBank/DDBJ whole genome shotgun (WGS) entry which is preliminary data.</text>
</comment>
<feature type="domain" description="ARG and Rhodanese-Phosphatase-superfamily-associated" evidence="1">
    <location>
        <begin position="12"/>
        <end position="305"/>
    </location>
</feature>
<dbReference type="InterPro" id="IPR046699">
    <property type="entry name" value="ARPP-1"/>
</dbReference>
<name>A0A5D3WMF8_9BACT</name>
<protein>
    <recommendedName>
        <fullName evidence="1">ARG and Rhodanese-Phosphatase-superfamily-associated domain-containing protein</fullName>
    </recommendedName>
</protein>
<dbReference type="Proteomes" id="UP000324159">
    <property type="component" value="Unassembled WGS sequence"/>
</dbReference>